<dbReference type="AlphaFoldDB" id="A0A5P2QTQ1"/>
<comment type="similarity">
    <text evidence="1">Belongs to the short-chain dehydrogenases/reductases (SDR) family.</text>
</comment>
<evidence type="ECO:0000313" key="3">
    <source>
        <dbReference type="EMBL" id="QEU09457.1"/>
    </source>
</evidence>
<dbReference type="FunFam" id="3.40.50.720:FF:000173">
    <property type="entry name" value="3-oxoacyl-[acyl-carrier protein] reductase"/>
    <property type="match status" value="1"/>
</dbReference>
<dbReference type="EMBL" id="CP044081">
    <property type="protein sequence ID" value="QEU09457.1"/>
    <property type="molecule type" value="Genomic_DNA"/>
</dbReference>
<organism evidence="3 4">
    <name type="scientific">Paracoccus yeei</name>
    <dbReference type="NCBI Taxonomy" id="147645"/>
    <lineage>
        <taxon>Bacteria</taxon>
        <taxon>Pseudomonadati</taxon>
        <taxon>Pseudomonadota</taxon>
        <taxon>Alphaproteobacteria</taxon>
        <taxon>Rhodobacterales</taxon>
        <taxon>Paracoccaceae</taxon>
        <taxon>Paracoccus</taxon>
    </lineage>
</organism>
<gene>
    <name evidence="3" type="ORF">FOB51_16420</name>
</gene>
<dbReference type="Gene3D" id="3.40.50.720">
    <property type="entry name" value="NAD(P)-binding Rossmann-like Domain"/>
    <property type="match status" value="1"/>
</dbReference>
<name>A0A5P2QTQ1_9RHOB</name>
<protein>
    <submittedName>
        <fullName evidence="3">3-oxoacyl-ACP reductase FabG</fullName>
    </submittedName>
</protein>
<dbReference type="Proteomes" id="UP000324507">
    <property type="component" value="Chromosome"/>
</dbReference>
<dbReference type="PANTHER" id="PTHR42879:SF2">
    <property type="entry name" value="3-OXOACYL-[ACYL-CARRIER-PROTEIN] REDUCTASE FABG"/>
    <property type="match status" value="1"/>
</dbReference>
<dbReference type="PRINTS" id="PR00080">
    <property type="entry name" value="SDRFAMILY"/>
</dbReference>
<dbReference type="InterPro" id="IPR020904">
    <property type="entry name" value="Sc_DH/Rdtase_CS"/>
</dbReference>
<dbReference type="PANTHER" id="PTHR42879">
    <property type="entry name" value="3-OXOACYL-(ACYL-CARRIER-PROTEIN) REDUCTASE"/>
    <property type="match status" value="1"/>
</dbReference>
<reference evidence="3 4" key="1">
    <citation type="submission" date="2019-09" db="EMBL/GenBank/DDBJ databases">
        <title>FDA dAtabase for Regulatory Grade micrObial Sequences (FDA-ARGOS): Supporting development and validation of Infectious Disease Dx tests.</title>
        <authorList>
            <person name="Sciortino C."/>
            <person name="Tallon L."/>
            <person name="Sadzewicz L."/>
            <person name="Vavikolanu K."/>
            <person name="Mehta A."/>
            <person name="Aluvathingal J."/>
            <person name="Nadendla S."/>
            <person name="Nandy P."/>
            <person name="Geyer C."/>
            <person name="Yan Y."/>
            <person name="Sichtig H."/>
        </authorList>
    </citation>
    <scope>NUCLEOTIDE SEQUENCE [LARGE SCALE GENOMIC DNA]</scope>
    <source>
        <strain evidence="3 4">FDAARGOS_643</strain>
    </source>
</reference>
<evidence type="ECO:0000256" key="2">
    <source>
        <dbReference type="ARBA" id="ARBA00023002"/>
    </source>
</evidence>
<keyword evidence="2" id="KW-0560">Oxidoreductase</keyword>
<dbReference type="PRINTS" id="PR00081">
    <property type="entry name" value="GDHRDH"/>
</dbReference>
<dbReference type="InterPro" id="IPR050259">
    <property type="entry name" value="SDR"/>
</dbReference>
<dbReference type="GO" id="GO:0016491">
    <property type="term" value="F:oxidoreductase activity"/>
    <property type="evidence" value="ECO:0007669"/>
    <property type="project" value="UniProtKB-KW"/>
</dbReference>
<proteinExistence type="inferred from homology"/>
<dbReference type="GO" id="GO:0032787">
    <property type="term" value="P:monocarboxylic acid metabolic process"/>
    <property type="evidence" value="ECO:0007669"/>
    <property type="project" value="UniProtKB-ARBA"/>
</dbReference>
<dbReference type="PROSITE" id="PS00061">
    <property type="entry name" value="ADH_SHORT"/>
    <property type="match status" value="1"/>
</dbReference>
<evidence type="ECO:0000256" key="1">
    <source>
        <dbReference type="ARBA" id="ARBA00006484"/>
    </source>
</evidence>
<dbReference type="InterPro" id="IPR002347">
    <property type="entry name" value="SDR_fam"/>
</dbReference>
<dbReference type="Pfam" id="PF13561">
    <property type="entry name" value="adh_short_C2"/>
    <property type="match status" value="1"/>
</dbReference>
<accession>A0A5P2QTQ1</accession>
<evidence type="ECO:0000313" key="4">
    <source>
        <dbReference type="Proteomes" id="UP000324507"/>
    </source>
</evidence>
<dbReference type="InterPro" id="IPR036291">
    <property type="entry name" value="NAD(P)-bd_dom_sf"/>
</dbReference>
<dbReference type="SUPFAM" id="SSF51735">
    <property type="entry name" value="NAD(P)-binding Rossmann-fold domains"/>
    <property type="match status" value="1"/>
</dbReference>
<sequence>MDICPSLFPNRGVQHRPKGRTVKGLAVITRGHRKPEGRMTDRTGRVAVVTGAGNGIGAACATRLAADGASVVLLDRDEDAVRDLAGAIRSEGGSSVPLAVDCTDRAAIETVFAEIAASVGPVDILVNNVGQSARERMSDFAEADMAVLDFILDVNLKSAVICARQVVPTMKRRGWGRIISLTSESAVNGSLKTWDYSAAKAGVIGFTRSVARELAPFGVTVNAVGPGATATGAMEKIPADLLDRIRAGIPAGRLGRPEEIAHAVAFLADDLSGYVTGQTLLVNGGNWMI</sequence>